<dbReference type="GO" id="GO:0043772">
    <property type="term" value="F:acyl-phosphate glycerol-3-phosphate acyltransferase activity"/>
    <property type="evidence" value="ECO:0007669"/>
    <property type="project" value="UniProtKB-UniRule"/>
</dbReference>
<evidence type="ECO:0000256" key="10">
    <source>
        <dbReference type="HAMAP-Rule" id="MF_01043"/>
    </source>
</evidence>
<dbReference type="NCBIfam" id="TIGR00023">
    <property type="entry name" value="glycerol-3-phosphate 1-O-acyltransferase PlsY"/>
    <property type="match status" value="1"/>
</dbReference>
<keyword evidence="4 10" id="KW-0812">Transmembrane</keyword>
<feature type="transmembrane region" description="Helical" evidence="10">
    <location>
        <begin position="171"/>
        <end position="187"/>
    </location>
</feature>
<proteinExistence type="inferred from homology"/>
<feature type="transmembrane region" description="Helical" evidence="10">
    <location>
        <begin position="66"/>
        <end position="87"/>
    </location>
</feature>
<dbReference type="UniPathway" id="UPA00085"/>
<evidence type="ECO:0000313" key="12">
    <source>
        <dbReference type="Proteomes" id="UP000219546"/>
    </source>
</evidence>
<protein>
    <recommendedName>
        <fullName evidence="10">Glycerol-3-phosphate acyltransferase</fullName>
    </recommendedName>
    <alternativeName>
        <fullName evidence="10">Acyl-PO4 G3P acyltransferase</fullName>
    </alternativeName>
    <alternativeName>
        <fullName evidence="10">Acyl-phosphate--glycerol-3-phosphate acyltransferase</fullName>
    </alternativeName>
    <alternativeName>
        <fullName evidence="10">G3P acyltransferase</fullName>
        <shortName evidence="10">GPAT</shortName>
        <ecNumber evidence="10">2.3.1.275</ecNumber>
    </alternativeName>
    <alternativeName>
        <fullName evidence="10">Lysophosphatidic acid synthase</fullName>
        <shortName evidence="10">LPA synthase</shortName>
    </alternativeName>
</protein>
<evidence type="ECO:0000313" key="11">
    <source>
        <dbReference type="EMBL" id="SNX69871.1"/>
    </source>
</evidence>
<evidence type="ECO:0000256" key="4">
    <source>
        <dbReference type="ARBA" id="ARBA00022692"/>
    </source>
</evidence>
<evidence type="ECO:0000256" key="3">
    <source>
        <dbReference type="ARBA" id="ARBA00022679"/>
    </source>
</evidence>
<keyword evidence="12" id="KW-1185">Reference proteome</keyword>
<evidence type="ECO:0000256" key="6">
    <source>
        <dbReference type="ARBA" id="ARBA00023098"/>
    </source>
</evidence>
<feature type="transmembrane region" description="Helical" evidence="10">
    <location>
        <begin position="123"/>
        <end position="142"/>
    </location>
</feature>
<comment type="catalytic activity">
    <reaction evidence="10">
        <text>an acyl phosphate + sn-glycerol 3-phosphate = a 1-acyl-sn-glycero-3-phosphate + phosphate</text>
        <dbReference type="Rhea" id="RHEA:34075"/>
        <dbReference type="ChEBI" id="CHEBI:43474"/>
        <dbReference type="ChEBI" id="CHEBI:57597"/>
        <dbReference type="ChEBI" id="CHEBI:57970"/>
        <dbReference type="ChEBI" id="CHEBI:59918"/>
        <dbReference type="EC" id="2.3.1.275"/>
    </reaction>
</comment>
<evidence type="ECO:0000256" key="5">
    <source>
        <dbReference type="ARBA" id="ARBA00022989"/>
    </source>
</evidence>
<dbReference type="Pfam" id="PF02660">
    <property type="entry name" value="G3P_acyltransf"/>
    <property type="match status" value="1"/>
</dbReference>
<dbReference type="EC" id="2.3.1.275" evidence="10"/>
<keyword evidence="6 10" id="KW-0443">Lipid metabolism</keyword>
<comment type="subunit">
    <text evidence="10">Probably interacts with PlsX.</text>
</comment>
<dbReference type="PANTHER" id="PTHR30309">
    <property type="entry name" value="INNER MEMBRANE PROTEIN YGIH"/>
    <property type="match status" value="1"/>
</dbReference>
<name>A0A285CQT1_9BACI</name>
<dbReference type="AlphaFoldDB" id="A0A285CQT1"/>
<keyword evidence="9 10" id="KW-1208">Phospholipid metabolism</keyword>
<comment type="subcellular location">
    <subcellularLocation>
        <location evidence="10">Cell membrane</location>
        <topology evidence="10">Multi-pass membrane protein</topology>
    </subcellularLocation>
</comment>
<keyword evidence="11" id="KW-0012">Acyltransferase</keyword>
<organism evidence="11 12">
    <name type="scientific">Bacillus oleivorans</name>
    <dbReference type="NCBI Taxonomy" id="1448271"/>
    <lineage>
        <taxon>Bacteria</taxon>
        <taxon>Bacillati</taxon>
        <taxon>Bacillota</taxon>
        <taxon>Bacilli</taxon>
        <taxon>Bacillales</taxon>
        <taxon>Bacillaceae</taxon>
        <taxon>Bacillus</taxon>
    </lineage>
</organism>
<dbReference type="GO" id="GO:0005886">
    <property type="term" value="C:plasma membrane"/>
    <property type="evidence" value="ECO:0007669"/>
    <property type="project" value="UniProtKB-SubCell"/>
</dbReference>
<sequence length="209" mass="23382">MFHFRIDKKWGNHMDWWIFIVSYLCGSIPFALIIGKTFYRIDIREHGSGNLGATNAFATLGPKAGIAVFLGDFLKGFLPVIACVYYGLEVSPLLVGMVAVAGHCFPIFAGFRGGKAVATSAGVLLAYNPLMLFVAVVVFFGMIWMTKYVVFGSLTSCLAMVIYSFVDFNQLNLIVFSLLFFVMIYLHRSNIRNLYHKTEPTIYEGKRVV</sequence>
<keyword evidence="8 10" id="KW-0594">Phospholipid biosynthesis</keyword>
<comment type="pathway">
    <text evidence="10">Lipid metabolism; phospholipid metabolism.</text>
</comment>
<feature type="transmembrane region" description="Helical" evidence="10">
    <location>
        <begin position="16"/>
        <end position="34"/>
    </location>
</feature>
<dbReference type="HAMAP" id="MF_01043">
    <property type="entry name" value="PlsY"/>
    <property type="match status" value="1"/>
</dbReference>
<comment type="similarity">
    <text evidence="10">Belongs to the PlsY family.</text>
</comment>
<dbReference type="PANTHER" id="PTHR30309:SF0">
    <property type="entry name" value="GLYCEROL-3-PHOSPHATE ACYLTRANSFERASE-RELATED"/>
    <property type="match status" value="1"/>
</dbReference>
<dbReference type="Proteomes" id="UP000219546">
    <property type="component" value="Unassembled WGS sequence"/>
</dbReference>
<gene>
    <name evidence="10" type="primary">plsY</name>
    <name evidence="11" type="ORF">SAMN05877753_103274</name>
</gene>
<evidence type="ECO:0000256" key="1">
    <source>
        <dbReference type="ARBA" id="ARBA00022475"/>
    </source>
</evidence>
<evidence type="ECO:0000256" key="8">
    <source>
        <dbReference type="ARBA" id="ARBA00023209"/>
    </source>
</evidence>
<evidence type="ECO:0000256" key="7">
    <source>
        <dbReference type="ARBA" id="ARBA00023136"/>
    </source>
</evidence>
<dbReference type="GO" id="GO:0008654">
    <property type="term" value="P:phospholipid biosynthetic process"/>
    <property type="evidence" value="ECO:0007669"/>
    <property type="project" value="UniProtKB-UniRule"/>
</dbReference>
<dbReference type="SMART" id="SM01207">
    <property type="entry name" value="G3P_acyltransf"/>
    <property type="match status" value="1"/>
</dbReference>
<evidence type="ECO:0000256" key="2">
    <source>
        <dbReference type="ARBA" id="ARBA00022516"/>
    </source>
</evidence>
<keyword evidence="1 10" id="KW-1003">Cell membrane</keyword>
<keyword evidence="5 10" id="KW-1133">Transmembrane helix</keyword>
<evidence type="ECO:0000256" key="9">
    <source>
        <dbReference type="ARBA" id="ARBA00023264"/>
    </source>
</evidence>
<comment type="function">
    <text evidence="10">Catalyzes the transfer of an acyl group from acyl-phosphate (acyl-PO(4)) to glycerol-3-phosphate (G3P) to form lysophosphatidic acid (LPA). This enzyme utilizes acyl-phosphate as fatty acyl donor, but not acyl-CoA or acyl-ACP.</text>
</comment>
<dbReference type="InterPro" id="IPR003811">
    <property type="entry name" value="G3P_acylTferase_PlsY"/>
</dbReference>
<keyword evidence="3 10" id="KW-0808">Transferase</keyword>
<keyword evidence="2 10" id="KW-0444">Lipid biosynthesis</keyword>
<reference evidence="11 12" key="1">
    <citation type="submission" date="2017-08" db="EMBL/GenBank/DDBJ databases">
        <authorList>
            <person name="de Groot N.N."/>
        </authorList>
    </citation>
    <scope>NUCLEOTIDE SEQUENCE [LARGE SCALE GENOMIC DNA]</scope>
    <source>
        <strain evidence="11 12">JC228</strain>
    </source>
</reference>
<feature type="transmembrane region" description="Helical" evidence="10">
    <location>
        <begin position="93"/>
        <end position="111"/>
    </location>
</feature>
<keyword evidence="7 10" id="KW-0472">Membrane</keyword>
<dbReference type="EMBL" id="OAOP01000003">
    <property type="protein sequence ID" value="SNX69871.1"/>
    <property type="molecule type" value="Genomic_DNA"/>
</dbReference>
<accession>A0A285CQT1</accession>